<proteinExistence type="predicted"/>
<sequence>MPSSAKPLQGVSIDAIDRLSDPLASTSSIDPLVSLLALAYHQQVGPEGDRLASLMHTMTGSSSSSSSSAPPHSQELVMTFIEFLSPILGGLAGLSDFSDAVDAVSNPDGFCDFWTLNGQNLIRDVVAGDGHGGSPIPAVSFLDAYVEDTSRRVALGLESGALSLVPAEAKPGDELWQECASSPTLVRRRSPNGGWNVIGKALIHRQ</sequence>
<dbReference type="AlphaFoldDB" id="A0A367LF36"/>
<evidence type="ECO:0000313" key="2">
    <source>
        <dbReference type="Proteomes" id="UP000253664"/>
    </source>
</evidence>
<protein>
    <submittedName>
        <fullName evidence="1">Uncharacterized protein</fullName>
    </submittedName>
</protein>
<dbReference type="EMBL" id="LKCN02000007">
    <property type="protein sequence ID" value="RCI13044.1"/>
    <property type="molecule type" value="Genomic_DNA"/>
</dbReference>
<dbReference type="OrthoDB" id="4809847at2759"/>
<dbReference type="Proteomes" id="UP000253664">
    <property type="component" value="Unassembled WGS sequence"/>
</dbReference>
<keyword evidence="2" id="KW-1185">Reference proteome</keyword>
<reference evidence="1 2" key="1">
    <citation type="journal article" date="2015" name="BMC Genomics">
        <title>Insights from the genome of Ophiocordyceps polyrhachis-furcata to pathogenicity and host specificity in insect fungi.</title>
        <authorList>
            <person name="Wichadakul D."/>
            <person name="Kobmoo N."/>
            <person name="Ingsriswang S."/>
            <person name="Tangphatsornruang S."/>
            <person name="Chantasingh D."/>
            <person name="Luangsa-ard J.J."/>
            <person name="Eurwilaichitr L."/>
        </authorList>
    </citation>
    <scope>NUCLEOTIDE SEQUENCE [LARGE SCALE GENOMIC DNA]</scope>
    <source>
        <strain evidence="1 2">BCC 54312</strain>
    </source>
</reference>
<accession>A0A367LF36</accession>
<organism evidence="1 2">
    <name type="scientific">Ophiocordyceps polyrhachis-furcata BCC 54312</name>
    <dbReference type="NCBI Taxonomy" id="1330021"/>
    <lineage>
        <taxon>Eukaryota</taxon>
        <taxon>Fungi</taxon>
        <taxon>Dikarya</taxon>
        <taxon>Ascomycota</taxon>
        <taxon>Pezizomycotina</taxon>
        <taxon>Sordariomycetes</taxon>
        <taxon>Hypocreomycetidae</taxon>
        <taxon>Hypocreales</taxon>
        <taxon>Ophiocordycipitaceae</taxon>
        <taxon>Ophiocordyceps</taxon>
    </lineage>
</organism>
<comment type="caution">
    <text evidence="1">The sequence shown here is derived from an EMBL/GenBank/DDBJ whole genome shotgun (WGS) entry which is preliminary data.</text>
</comment>
<gene>
    <name evidence="1" type="ORF">L249_0078</name>
</gene>
<evidence type="ECO:0000313" key="1">
    <source>
        <dbReference type="EMBL" id="RCI13044.1"/>
    </source>
</evidence>
<name>A0A367LF36_9HYPO</name>